<evidence type="ECO:0000256" key="1">
    <source>
        <dbReference type="ARBA" id="ARBA00009437"/>
    </source>
</evidence>
<sequence length="308" mass="33140">MDTRRLRFLLELSRLGSMRAVADVLRTSTSTVSQQISLLAQELGTDLVSPVGRGVRLTPAGTRLAEHAAAILAAVHRAQLDLDPTAAPAGTVRVAGFSTAIRRAVLPVVRELAETHPRVSLEIHQHEPAEALAKLSADQVDVAITYDYDLAPMPRQPEWATLHLWSTPWSLGVPEHTLDPRALATAAPLAAYRDSAWIGNSRNRADEDALRIVASVAGFPLQITHAADSLDLVEDLILAGMGVGLLPSDRPHRPGVALLPLRAPGVNLRTFLQLREGRDSWPALALVRDRIAAHTATINSAQQTPVLG</sequence>
<dbReference type="Proteomes" id="UP000295601">
    <property type="component" value="Unassembled WGS sequence"/>
</dbReference>
<dbReference type="AlphaFoldDB" id="A0A4R6RX41"/>
<dbReference type="InterPro" id="IPR036388">
    <property type="entry name" value="WH-like_DNA-bd_sf"/>
</dbReference>
<dbReference type="SUPFAM" id="SSF53850">
    <property type="entry name" value="Periplasmic binding protein-like II"/>
    <property type="match status" value="1"/>
</dbReference>
<keyword evidence="3" id="KW-0238">DNA-binding</keyword>
<organism evidence="6 7">
    <name type="scientific">Leucobacter luti</name>
    <dbReference type="NCBI Taxonomy" id="340320"/>
    <lineage>
        <taxon>Bacteria</taxon>
        <taxon>Bacillati</taxon>
        <taxon>Actinomycetota</taxon>
        <taxon>Actinomycetes</taxon>
        <taxon>Micrococcales</taxon>
        <taxon>Microbacteriaceae</taxon>
        <taxon>Leucobacter</taxon>
    </lineage>
</organism>
<keyword evidence="2" id="KW-0805">Transcription regulation</keyword>
<dbReference type="OrthoDB" id="4131546at2"/>
<dbReference type="InterPro" id="IPR000847">
    <property type="entry name" value="LysR_HTH_N"/>
</dbReference>
<reference evidence="6 7" key="1">
    <citation type="submission" date="2019-03" db="EMBL/GenBank/DDBJ databases">
        <title>Genomic analyses of the natural microbiome of Caenorhabditis elegans.</title>
        <authorList>
            <person name="Samuel B."/>
        </authorList>
    </citation>
    <scope>NUCLEOTIDE SEQUENCE [LARGE SCALE GENOMIC DNA]</scope>
    <source>
        <strain evidence="6 7">JUb18</strain>
    </source>
</reference>
<gene>
    <name evidence="6" type="ORF">EDF62_2248</name>
</gene>
<proteinExistence type="inferred from homology"/>
<dbReference type="GO" id="GO:0003677">
    <property type="term" value="F:DNA binding"/>
    <property type="evidence" value="ECO:0007669"/>
    <property type="project" value="UniProtKB-KW"/>
</dbReference>
<evidence type="ECO:0000256" key="2">
    <source>
        <dbReference type="ARBA" id="ARBA00023015"/>
    </source>
</evidence>
<evidence type="ECO:0000313" key="7">
    <source>
        <dbReference type="Proteomes" id="UP000295601"/>
    </source>
</evidence>
<evidence type="ECO:0000259" key="5">
    <source>
        <dbReference type="PROSITE" id="PS50931"/>
    </source>
</evidence>
<dbReference type="SUPFAM" id="SSF46785">
    <property type="entry name" value="Winged helix' DNA-binding domain"/>
    <property type="match status" value="1"/>
</dbReference>
<dbReference type="InterPro" id="IPR005119">
    <property type="entry name" value="LysR_subst-bd"/>
</dbReference>
<name>A0A4R6RX41_9MICO</name>
<dbReference type="PANTHER" id="PTHR30346:SF29">
    <property type="entry name" value="LYSR SUBSTRATE-BINDING"/>
    <property type="match status" value="1"/>
</dbReference>
<dbReference type="InterPro" id="IPR036390">
    <property type="entry name" value="WH_DNA-bd_sf"/>
</dbReference>
<dbReference type="Gene3D" id="3.40.190.10">
    <property type="entry name" value="Periplasmic binding protein-like II"/>
    <property type="match status" value="2"/>
</dbReference>
<comment type="similarity">
    <text evidence="1">Belongs to the LysR transcriptional regulatory family.</text>
</comment>
<dbReference type="Gene3D" id="1.10.10.10">
    <property type="entry name" value="Winged helix-like DNA-binding domain superfamily/Winged helix DNA-binding domain"/>
    <property type="match status" value="1"/>
</dbReference>
<dbReference type="GO" id="GO:0003700">
    <property type="term" value="F:DNA-binding transcription factor activity"/>
    <property type="evidence" value="ECO:0007669"/>
    <property type="project" value="InterPro"/>
</dbReference>
<evidence type="ECO:0000256" key="4">
    <source>
        <dbReference type="ARBA" id="ARBA00023163"/>
    </source>
</evidence>
<accession>A0A4R6RX41</accession>
<dbReference type="GO" id="GO:0032993">
    <property type="term" value="C:protein-DNA complex"/>
    <property type="evidence" value="ECO:0007669"/>
    <property type="project" value="TreeGrafter"/>
</dbReference>
<comment type="caution">
    <text evidence="6">The sequence shown here is derived from an EMBL/GenBank/DDBJ whole genome shotgun (WGS) entry which is preliminary data.</text>
</comment>
<dbReference type="Pfam" id="PF00126">
    <property type="entry name" value="HTH_1"/>
    <property type="match status" value="1"/>
</dbReference>
<dbReference type="PROSITE" id="PS50931">
    <property type="entry name" value="HTH_LYSR"/>
    <property type="match status" value="1"/>
</dbReference>
<dbReference type="PANTHER" id="PTHR30346">
    <property type="entry name" value="TRANSCRIPTIONAL DUAL REGULATOR HCAR-RELATED"/>
    <property type="match status" value="1"/>
</dbReference>
<dbReference type="RefSeq" id="WP_133617052.1">
    <property type="nucleotide sequence ID" value="NZ_SNYA01000005.1"/>
</dbReference>
<dbReference type="EMBL" id="SNYA01000005">
    <property type="protein sequence ID" value="TDP91629.1"/>
    <property type="molecule type" value="Genomic_DNA"/>
</dbReference>
<keyword evidence="7" id="KW-1185">Reference proteome</keyword>
<keyword evidence="4" id="KW-0804">Transcription</keyword>
<feature type="domain" description="HTH lysR-type" evidence="5">
    <location>
        <begin position="1"/>
        <end position="58"/>
    </location>
</feature>
<dbReference type="Pfam" id="PF03466">
    <property type="entry name" value="LysR_substrate"/>
    <property type="match status" value="1"/>
</dbReference>
<evidence type="ECO:0000313" key="6">
    <source>
        <dbReference type="EMBL" id="TDP91629.1"/>
    </source>
</evidence>
<evidence type="ECO:0000256" key="3">
    <source>
        <dbReference type="ARBA" id="ARBA00023125"/>
    </source>
</evidence>
<protein>
    <submittedName>
        <fullName evidence="6">LysR family transcriptional regulator</fullName>
    </submittedName>
</protein>